<dbReference type="EMBL" id="MNPL01007339">
    <property type="protein sequence ID" value="OQR74813.1"/>
    <property type="molecule type" value="Genomic_DNA"/>
</dbReference>
<dbReference type="InParanoid" id="A0A1V9XN20"/>
<accession>A0A1V9XN20</accession>
<dbReference type="GO" id="GO:0008074">
    <property type="term" value="C:guanylate cyclase complex, soluble"/>
    <property type="evidence" value="ECO:0007669"/>
    <property type="project" value="TreeGrafter"/>
</dbReference>
<dbReference type="GO" id="GO:0020037">
    <property type="term" value="F:heme binding"/>
    <property type="evidence" value="ECO:0007669"/>
    <property type="project" value="InterPro"/>
</dbReference>
<dbReference type="OrthoDB" id="6127067at2759"/>
<evidence type="ECO:0000256" key="4">
    <source>
        <dbReference type="SAM" id="Coils"/>
    </source>
</evidence>
<reference evidence="7 8" key="1">
    <citation type="journal article" date="2017" name="Gigascience">
        <title>Draft genome of the honey bee ectoparasitic mite, Tropilaelaps mercedesae, is shaped by the parasitic life history.</title>
        <authorList>
            <person name="Dong X."/>
            <person name="Armstrong S.D."/>
            <person name="Xia D."/>
            <person name="Makepeace B.L."/>
            <person name="Darby A.C."/>
            <person name="Kadowaki T."/>
        </authorList>
    </citation>
    <scope>NUCLEOTIDE SEQUENCE [LARGE SCALE GENOMIC DNA]</scope>
    <source>
        <strain evidence="7">Wuxi-XJTLU</strain>
    </source>
</reference>
<keyword evidence="2" id="KW-0547">Nucleotide-binding</keyword>
<dbReference type="GO" id="GO:0004383">
    <property type="term" value="F:guanylate cyclase activity"/>
    <property type="evidence" value="ECO:0007669"/>
    <property type="project" value="UniProtKB-EC"/>
</dbReference>
<dbReference type="Gene3D" id="3.90.1520.10">
    <property type="entry name" value="H-NOX domain"/>
    <property type="match status" value="1"/>
</dbReference>
<evidence type="ECO:0000256" key="2">
    <source>
        <dbReference type="ARBA" id="ARBA00022741"/>
    </source>
</evidence>
<dbReference type="Proteomes" id="UP000192247">
    <property type="component" value="Unassembled WGS sequence"/>
</dbReference>
<evidence type="ECO:0000259" key="5">
    <source>
        <dbReference type="Pfam" id="PF07700"/>
    </source>
</evidence>
<keyword evidence="8" id="KW-1185">Reference proteome</keyword>
<dbReference type="GO" id="GO:0019826">
    <property type="term" value="F:oxygen sensor activity"/>
    <property type="evidence" value="ECO:0007669"/>
    <property type="project" value="TreeGrafter"/>
</dbReference>
<gene>
    <name evidence="7" type="ORF">BIW11_08831</name>
</gene>
<feature type="domain" description="Haem NO binding associated" evidence="6">
    <location>
        <begin position="218"/>
        <end position="426"/>
    </location>
</feature>
<dbReference type="InterPro" id="IPR038158">
    <property type="entry name" value="H-NOX_domain_sf"/>
</dbReference>
<dbReference type="InterPro" id="IPR011645">
    <property type="entry name" value="HNOB_dom_associated"/>
</dbReference>
<dbReference type="PANTHER" id="PTHR45655">
    <property type="entry name" value="GUANYLATE CYCLASE SOLUBLE SUBUNIT BETA-2"/>
    <property type="match status" value="1"/>
</dbReference>
<protein>
    <recommendedName>
        <fullName evidence="1">guanylate cyclase</fullName>
        <ecNumber evidence="1">4.6.1.2</ecNumber>
    </recommendedName>
</protein>
<feature type="coiled-coil region" evidence="4">
    <location>
        <begin position="386"/>
        <end position="413"/>
    </location>
</feature>
<dbReference type="Pfam" id="PF07700">
    <property type="entry name" value="HNOB"/>
    <property type="match status" value="1"/>
</dbReference>
<dbReference type="FunCoup" id="A0A1V9XN20">
    <property type="interactions" value="42"/>
</dbReference>
<dbReference type="SUPFAM" id="SSF111126">
    <property type="entry name" value="Ligand-binding domain in the NO signalling and Golgi transport"/>
    <property type="match status" value="1"/>
</dbReference>
<sequence>MGDLVDGKCPRMYGLIFENLRQYVIAVYGEDKWEEIRRQARVEHPAFSTHDIYPDSVVLRIVAKGCKILKTPESEFLEGMGTFFVSFLAQYGYDRVLSVLGRHMRDFINGLDNLHEYLKFSYPKMKAPSFFCEQESESGLTLHYRSTRRGYLWYTIGQIKEVGAHFYNTAVEVDILREESIFNTQHVVMRLKFQNTAFKPVVGALDLDSMLIGRKLLPIKAFVFLEIFPFCIVFDQQLTITNMGKSLTTVMPMALNKRIPQVFDLSRPLIECNWSGIMTHLNNVFEMTTLEAVKAKSNIDPEHEGSSPYLDEQDELAYEDSLLHLKGQMLFMEEWQAMVYLAAPVMRDLSTMVRTGLYVNDLSMHDFSRDMVLAGQQQSAELKMAFEQELQKSKQLEDSMKKLDQEMRRTDELLYQMIPKTVADKLRRGENSVDICQVHAIC</sequence>
<dbReference type="AlphaFoldDB" id="A0A1V9XN20"/>
<dbReference type="STRING" id="418985.A0A1V9XN20"/>
<evidence type="ECO:0000313" key="7">
    <source>
        <dbReference type="EMBL" id="OQR74813.1"/>
    </source>
</evidence>
<evidence type="ECO:0000256" key="3">
    <source>
        <dbReference type="ARBA" id="ARBA00023293"/>
    </source>
</evidence>
<dbReference type="GO" id="GO:0000166">
    <property type="term" value="F:nucleotide binding"/>
    <property type="evidence" value="ECO:0007669"/>
    <property type="project" value="UniProtKB-KW"/>
</dbReference>
<dbReference type="InterPro" id="IPR024096">
    <property type="entry name" value="NO_sig/Golgi_transp_ligand-bd"/>
</dbReference>
<evidence type="ECO:0000313" key="8">
    <source>
        <dbReference type="Proteomes" id="UP000192247"/>
    </source>
</evidence>
<dbReference type="GO" id="GO:0070026">
    <property type="term" value="F:nitric oxide binding"/>
    <property type="evidence" value="ECO:0007669"/>
    <property type="project" value="TreeGrafter"/>
</dbReference>
<dbReference type="Gene3D" id="6.10.250.780">
    <property type="match status" value="1"/>
</dbReference>
<dbReference type="PANTHER" id="PTHR45655:SF10">
    <property type="entry name" value="SOLUBLE GUANYLATE CYCLASE 88E"/>
    <property type="match status" value="1"/>
</dbReference>
<dbReference type="GO" id="GO:0038060">
    <property type="term" value="P:nitric oxide-cGMP-mediated signaling"/>
    <property type="evidence" value="ECO:0007669"/>
    <property type="project" value="TreeGrafter"/>
</dbReference>
<keyword evidence="3" id="KW-0141">cGMP biosynthesis</keyword>
<dbReference type="GO" id="GO:0070482">
    <property type="term" value="P:response to oxygen levels"/>
    <property type="evidence" value="ECO:0007669"/>
    <property type="project" value="TreeGrafter"/>
</dbReference>
<keyword evidence="4" id="KW-0175">Coiled coil</keyword>
<feature type="domain" description="Heme NO-binding" evidence="5">
    <location>
        <begin position="13"/>
        <end position="174"/>
    </location>
</feature>
<dbReference type="InterPro" id="IPR042463">
    <property type="entry name" value="HNOB_dom_associated_sf"/>
</dbReference>
<dbReference type="Pfam" id="PF07701">
    <property type="entry name" value="HNOBA"/>
    <property type="match status" value="1"/>
</dbReference>
<evidence type="ECO:0000259" key="6">
    <source>
        <dbReference type="Pfam" id="PF07701"/>
    </source>
</evidence>
<organism evidence="7 8">
    <name type="scientific">Tropilaelaps mercedesae</name>
    <dbReference type="NCBI Taxonomy" id="418985"/>
    <lineage>
        <taxon>Eukaryota</taxon>
        <taxon>Metazoa</taxon>
        <taxon>Ecdysozoa</taxon>
        <taxon>Arthropoda</taxon>
        <taxon>Chelicerata</taxon>
        <taxon>Arachnida</taxon>
        <taxon>Acari</taxon>
        <taxon>Parasitiformes</taxon>
        <taxon>Mesostigmata</taxon>
        <taxon>Gamasina</taxon>
        <taxon>Dermanyssoidea</taxon>
        <taxon>Laelapidae</taxon>
        <taxon>Tropilaelaps</taxon>
    </lineage>
</organism>
<comment type="caution">
    <text evidence="7">The sequence shown here is derived from an EMBL/GenBank/DDBJ whole genome shotgun (WGS) entry which is preliminary data.</text>
</comment>
<proteinExistence type="predicted"/>
<name>A0A1V9XN20_9ACAR</name>
<dbReference type="InterPro" id="IPR011644">
    <property type="entry name" value="Heme_NO-bd"/>
</dbReference>
<dbReference type="EC" id="4.6.1.2" evidence="1"/>
<dbReference type="Gene3D" id="3.30.450.260">
    <property type="entry name" value="Haem NO binding associated domain"/>
    <property type="match status" value="1"/>
</dbReference>
<evidence type="ECO:0000256" key="1">
    <source>
        <dbReference type="ARBA" id="ARBA00012202"/>
    </source>
</evidence>